<dbReference type="EMBL" id="CP118101">
    <property type="protein sequence ID" value="WDH81245.1"/>
    <property type="molecule type" value="Genomic_DNA"/>
</dbReference>
<dbReference type="RefSeq" id="WP_238546322.1">
    <property type="nucleotide sequence ID" value="NZ_CP118101.1"/>
</dbReference>
<reference evidence="1" key="1">
    <citation type="submission" date="2023-02" db="EMBL/GenBank/DDBJ databases">
        <title>Pathogen: clinical or host-associated sample.</title>
        <authorList>
            <person name="Hergert J."/>
            <person name="Casey R."/>
            <person name="Wagner J."/>
            <person name="Young E.L."/>
            <person name="Oakeson K.F."/>
        </authorList>
    </citation>
    <scope>NUCLEOTIDE SEQUENCE</scope>
    <source>
        <strain evidence="1">2022CK-00830</strain>
    </source>
</reference>
<dbReference type="Proteomes" id="UP001220962">
    <property type="component" value="Chromosome"/>
</dbReference>
<gene>
    <name evidence="1" type="ORF">PUW23_17120</name>
</gene>
<dbReference type="AlphaFoldDB" id="A0AAX3MUI4"/>
<name>A0AAX3MUI4_9BACL</name>
<proteinExistence type="predicted"/>
<dbReference type="PROSITE" id="PS51257">
    <property type="entry name" value="PROKAR_LIPOPROTEIN"/>
    <property type="match status" value="1"/>
</dbReference>
<sequence>MSHNQVRIGMGKLRFVVLGVFLLALVMLTGCMYPGTSSESEAVIVNYDDSVNRIQNAIDSFQSDQHILPMITAGNETPRYEKFRIDLNKLEQQGYLDDIPNTAFEKGGSVYYLLQNEETDPVVKVMELTTVQRVNDVHRSVQTYRSTHNEWPVSEEVSPGVFRVDLDKLQSGANQLQELKSVYSGEVLPYLLDDQGNVYADYAIDIMQVIEREKLTPSQTEDLREILTERSHHVPVKSLPYHWDGTAPIAVLE</sequence>
<evidence type="ECO:0000313" key="2">
    <source>
        <dbReference type="Proteomes" id="UP001220962"/>
    </source>
</evidence>
<protein>
    <submittedName>
        <fullName evidence="1">Uncharacterized protein</fullName>
    </submittedName>
</protein>
<accession>A0AAX3MUI4</accession>
<evidence type="ECO:0000313" key="1">
    <source>
        <dbReference type="EMBL" id="WDH81245.1"/>
    </source>
</evidence>
<organism evidence="1 2">
    <name type="scientific">Paenibacillus urinalis</name>
    <dbReference type="NCBI Taxonomy" id="521520"/>
    <lineage>
        <taxon>Bacteria</taxon>
        <taxon>Bacillati</taxon>
        <taxon>Bacillota</taxon>
        <taxon>Bacilli</taxon>
        <taxon>Bacillales</taxon>
        <taxon>Paenibacillaceae</taxon>
        <taxon>Paenibacillus</taxon>
    </lineage>
</organism>